<evidence type="ECO:0000256" key="2">
    <source>
        <dbReference type="ARBA" id="ARBA00023015"/>
    </source>
</evidence>
<evidence type="ECO:0000256" key="4">
    <source>
        <dbReference type="ARBA" id="ARBA00023163"/>
    </source>
</evidence>
<dbReference type="SMART" id="SM00862">
    <property type="entry name" value="Trans_reg_C"/>
    <property type="match status" value="1"/>
</dbReference>
<evidence type="ECO:0000259" key="7">
    <source>
        <dbReference type="PROSITE" id="PS51755"/>
    </source>
</evidence>
<dbReference type="Gene3D" id="1.10.10.10">
    <property type="entry name" value="Winged helix-like DNA-binding domain superfamily/Winged helix DNA-binding domain"/>
    <property type="match status" value="1"/>
</dbReference>
<feature type="region of interest" description="Disordered" evidence="6">
    <location>
        <begin position="1"/>
        <end position="21"/>
    </location>
</feature>
<organism evidence="8 9">
    <name type="scientific">Nocardiopsis suaedae</name>
    <dbReference type="NCBI Taxonomy" id="3018444"/>
    <lineage>
        <taxon>Bacteria</taxon>
        <taxon>Bacillati</taxon>
        <taxon>Actinomycetota</taxon>
        <taxon>Actinomycetes</taxon>
        <taxon>Streptosporangiales</taxon>
        <taxon>Nocardiopsidaceae</taxon>
        <taxon>Nocardiopsis</taxon>
    </lineage>
</organism>
<dbReference type="Pfam" id="PF03704">
    <property type="entry name" value="BTAD"/>
    <property type="match status" value="1"/>
</dbReference>
<dbReference type="InterPro" id="IPR016032">
    <property type="entry name" value="Sig_transdc_resp-reg_C-effctor"/>
</dbReference>
<dbReference type="PANTHER" id="PTHR35807">
    <property type="entry name" value="TRANSCRIPTIONAL REGULATOR REDD-RELATED"/>
    <property type="match status" value="1"/>
</dbReference>
<accession>A0ABT4TI66</accession>
<sequence length="233" mass="24243">MRPTPARPPAPPARGEGTSGDTAFRILGPVRAELAAHPVPLPGGKQRTLLAALLARTGAGVPAGELVPYILSGGGPENPEAAVYTYVARLRSALARHAGCPGLVRTTRGGYRVDLGPDRLDLSAFRGLAERALRRIDRVDLRGGAADLRDALALWRGPAADGLGSAAFRAAVAGPLEAEAVRVLDRYLDVMSAMGESADALAELRVMATVHRGRGALGRRLGEALRERGEGAA</sequence>
<evidence type="ECO:0000256" key="5">
    <source>
        <dbReference type="PROSITE-ProRule" id="PRU01091"/>
    </source>
</evidence>
<keyword evidence="2" id="KW-0805">Transcription regulation</keyword>
<keyword evidence="3 5" id="KW-0238">DNA-binding</keyword>
<keyword evidence="4" id="KW-0804">Transcription</keyword>
<keyword evidence="9" id="KW-1185">Reference proteome</keyword>
<proteinExistence type="inferred from homology"/>
<dbReference type="InterPro" id="IPR051677">
    <property type="entry name" value="AfsR-DnrI-RedD_regulator"/>
</dbReference>
<comment type="similarity">
    <text evidence="1">Belongs to the AfsR/DnrI/RedD regulatory family.</text>
</comment>
<dbReference type="SMART" id="SM01043">
    <property type="entry name" value="BTAD"/>
    <property type="match status" value="1"/>
</dbReference>
<feature type="compositionally biased region" description="Pro residues" evidence="6">
    <location>
        <begin position="1"/>
        <end position="12"/>
    </location>
</feature>
<dbReference type="SUPFAM" id="SSF48452">
    <property type="entry name" value="TPR-like"/>
    <property type="match status" value="1"/>
</dbReference>
<dbReference type="Proteomes" id="UP001165685">
    <property type="component" value="Unassembled WGS sequence"/>
</dbReference>
<dbReference type="Gene3D" id="1.25.40.10">
    <property type="entry name" value="Tetratricopeptide repeat domain"/>
    <property type="match status" value="1"/>
</dbReference>
<dbReference type="SUPFAM" id="SSF46894">
    <property type="entry name" value="C-terminal effector domain of the bipartite response regulators"/>
    <property type="match status" value="1"/>
</dbReference>
<dbReference type="InterPro" id="IPR005158">
    <property type="entry name" value="BTAD"/>
</dbReference>
<comment type="caution">
    <text evidence="8">The sequence shown here is derived from an EMBL/GenBank/DDBJ whole genome shotgun (WGS) entry which is preliminary data.</text>
</comment>
<feature type="DNA-binding region" description="OmpR/PhoB-type" evidence="5">
    <location>
        <begin position="14"/>
        <end position="115"/>
    </location>
</feature>
<evidence type="ECO:0000256" key="1">
    <source>
        <dbReference type="ARBA" id="ARBA00005820"/>
    </source>
</evidence>
<feature type="domain" description="OmpR/PhoB-type" evidence="7">
    <location>
        <begin position="14"/>
        <end position="115"/>
    </location>
</feature>
<evidence type="ECO:0000313" key="9">
    <source>
        <dbReference type="Proteomes" id="UP001165685"/>
    </source>
</evidence>
<evidence type="ECO:0000256" key="6">
    <source>
        <dbReference type="SAM" id="MobiDB-lite"/>
    </source>
</evidence>
<dbReference type="PROSITE" id="PS51755">
    <property type="entry name" value="OMPR_PHOB"/>
    <property type="match status" value="1"/>
</dbReference>
<dbReference type="EMBL" id="JAQFWP010000007">
    <property type="protein sequence ID" value="MDA2803959.1"/>
    <property type="molecule type" value="Genomic_DNA"/>
</dbReference>
<dbReference type="InterPro" id="IPR036388">
    <property type="entry name" value="WH-like_DNA-bd_sf"/>
</dbReference>
<reference evidence="8" key="1">
    <citation type="submission" date="2023-01" db="EMBL/GenBank/DDBJ databases">
        <title>Draft genome sequence of Nocardiopsis sp. LSu2-4 isolated from halophytes.</title>
        <authorList>
            <person name="Duangmal K."/>
            <person name="Chantavorakit T."/>
        </authorList>
    </citation>
    <scope>NUCLEOTIDE SEQUENCE</scope>
    <source>
        <strain evidence="8">LSu2-4</strain>
    </source>
</reference>
<dbReference type="InterPro" id="IPR011990">
    <property type="entry name" value="TPR-like_helical_dom_sf"/>
</dbReference>
<dbReference type="PANTHER" id="PTHR35807:SF1">
    <property type="entry name" value="TRANSCRIPTIONAL REGULATOR REDD"/>
    <property type="match status" value="1"/>
</dbReference>
<dbReference type="RefSeq" id="WP_270676447.1">
    <property type="nucleotide sequence ID" value="NZ_JAQFWP010000007.1"/>
</dbReference>
<protein>
    <submittedName>
        <fullName evidence="8">BTAD domain-containing putative transcriptional regulator</fullName>
    </submittedName>
</protein>
<evidence type="ECO:0000313" key="8">
    <source>
        <dbReference type="EMBL" id="MDA2803959.1"/>
    </source>
</evidence>
<dbReference type="InterPro" id="IPR001867">
    <property type="entry name" value="OmpR/PhoB-type_DNA-bd"/>
</dbReference>
<evidence type="ECO:0000256" key="3">
    <source>
        <dbReference type="ARBA" id="ARBA00023125"/>
    </source>
</evidence>
<gene>
    <name evidence="8" type="ORF">O4U47_05505</name>
</gene>
<name>A0ABT4TI66_9ACTN</name>